<sequence>MLVEILELIGTLIVILVGCELFANAVEHVGRKFALSHAASGSLLAAVGTAMPETLVVILALFFGGGHAEEIGMGAILGAPFMLLTLAIFLLGLTVIILKFKKKRENLVLNVHVPALTFDLKYFIIAFAIVIISALLYNMSHDKIVNYIAAVLLLLIYIYYIKVTLSVKADDHETYEEYFYLTKYFSMKPKITNVYLQLLLGFIIIFLGAKLFIGYLIVIGTETGISILVLALLITPVATELPEKYNSISWVIKRKDTLGIANITGAAIFQSTILVAIGLIFTSWELDFYTILNISFAFISGILLYLSLKLKGKLYAPYMLIGGVLYLLYILLVLGFVKI</sequence>
<protein>
    <submittedName>
        <fullName evidence="7">Sodium/calcium exchanger membrane region</fullName>
    </submittedName>
</protein>
<reference evidence="7" key="1">
    <citation type="submission" date="2014-09" db="EMBL/GenBank/DDBJ databases">
        <authorList>
            <person name="Probst J Alexander"/>
        </authorList>
    </citation>
    <scope>NUCLEOTIDE SEQUENCE</scope>
</reference>
<evidence type="ECO:0000256" key="4">
    <source>
        <dbReference type="ARBA" id="ARBA00023136"/>
    </source>
</evidence>
<proteinExistence type="predicted"/>
<dbReference type="Gene3D" id="1.20.1420.30">
    <property type="entry name" value="NCX, central ion-binding region"/>
    <property type="match status" value="2"/>
</dbReference>
<comment type="subcellular location">
    <subcellularLocation>
        <location evidence="1">Membrane</location>
        <topology evidence="1">Multi-pass membrane protein</topology>
    </subcellularLocation>
</comment>
<keyword evidence="2 5" id="KW-0812">Transmembrane</keyword>
<evidence type="ECO:0000313" key="7">
    <source>
        <dbReference type="EMBL" id="CEG12726.1"/>
    </source>
</evidence>
<dbReference type="EMBL" id="CCXY01000187">
    <property type="protein sequence ID" value="CEG12726.1"/>
    <property type="molecule type" value="Genomic_DNA"/>
</dbReference>
<dbReference type="GO" id="GO:0005262">
    <property type="term" value="F:calcium channel activity"/>
    <property type="evidence" value="ECO:0007669"/>
    <property type="project" value="TreeGrafter"/>
</dbReference>
<feature type="transmembrane region" description="Helical" evidence="5">
    <location>
        <begin position="6"/>
        <end position="26"/>
    </location>
</feature>
<feature type="domain" description="Sodium/calcium exchanger membrane region" evidence="6">
    <location>
        <begin position="195"/>
        <end position="334"/>
    </location>
</feature>
<dbReference type="PANTHER" id="PTHR10846">
    <property type="entry name" value="SODIUM/POTASSIUM/CALCIUM EXCHANGER"/>
    <property type="match status" value="1"/>
</dbReference>
<feature type="transmembrane region" description="Helical" evidence="5">
    <location>
        <begin position="119"/>
        <end position="138"/>
    </location>
</feature>
<dbReference type="InterPro" id="IPR044880">
    <property type="entry name" value="NCX_ion-bd_dom_sf"/>
</dbReference>
<evidence type="ECO:0000259" key="6">
    <source>
        <dbReference type="Pfam" id="PF01699"/>
    </source>
</evidence>
<gene>
    <name evidence="7" type="ORF">MSIBF_A2670002</name>
</gene>
<feature type="transmembrane region" description="Helical" evidence="5">
    <location>
        <begin position="194"/>
        <end position="217"/>
    </location>
</feature>
<evidence type="ECO:0000256" key="2">
    <source>
        <dbReference type="ARBA" id="ARBA00022692"/>
    </source>
</evidence>
<keyword evidence="4 5" id="KW-0472">Membrane</keyword>
<feature type="transmembrane region" description="Helical" evidence="5">
    <location>
        <begin position="223"/>
        <end position="239"/>
    </location>
</feature>
<dbReference type="PANTHER" id="PTHR10846:SF8">
    <property type="entry name" value="INNER MEMBRANE PROTEIN YRBG"/>
    <property type="match status" value="1"/>
</dbReference>
<keyword evidence="3 5" id="KW-1133">Transmembrane helix</keyword>
<dbReference type="InterPro" id="IPR004481">
    <property type="entry name" value="K/Na/Ca-exchanger"/>
</dbReference>
<dbReference type="AlphaFoldDB" id="A0A098EB30"/>
<dbReference type="GO" id="GO:0005886">
    <property type="term" value="C:plasma membrane"/>
    <property type="evidence" value="ECO:0007669"/>
    <property type="project" value="TreeGrafter"/>
</dbReference>
<evidence type="ECO:0000256" key="5">
    <source>
        <dbReference type="SAM" id="Phobius"/>
    </source>
</evidence>
<feature type="transmembrane region" description="Helical" evidence="5">
    <location>
        <begin position="75"/>
        <end position="98"/>
    </location>
</feature>
<dbReference type="GO" id="GO:0006874">
    <property type="term" value="P:intracellular calcium ion homeostasis"/>
    <property type="evidence" value="ECO:0007669"/>
    <property type="project" value="TreeGrafter"/>
</dbReference>
<organism evidence="7">
    <name type="scientific">groundwater metagenome</name>
    <dbReference type="NCBI Taxonomy" id="717931"/>
    <lineage>
        <taxon>unclassified sequences</taxon>
        <taxon>metagenomes</taxon>
        <taxon>ecological metagenomes</taxon>
    </lineage>
</organism>
<dbReference type="GO" id="GO:0008273">
    <property type="term" value="F:calcium, potassium:sodium antiporter activity"/>
    <property type="evidence" value="ECO:0007669"/>
    <property type="project" value="TreeGrafter"/>
</dbReference>
<evidence type="ECO:0000256" key="1">
    <source>
        <dbReference type="ARBA" id="ARBA00004141"/>
    </source>
</evidence>
<feature type="transmembrane region" description="Helical" evidence="5">
    <location>
        <begin position="260"/>
        <end position="282"/>
    </location>
</feature>
<dbReference type="Pfam" id="PF01699">
    <property type="entry name" value="Na_Ca_ex"/>
    <property type="match status" value="2"/>
</dbReference>
<feature type="domain" description="Sodium/calcium exchanger membrane region" evidence="6">
    <location>
        <begin position="8"/>
        <end position="161"/>
    </location>
</feature>
<feature type="transmembrane region" description="Helical" evidence="5">
    <location>
        <begin position="288"/>
        <end position="308"/>
    </location>
</feature>
<accession>A0A098EB30</accession>
<feature type="transmembrane region" description="Helical" evidence="5">
    <location>
        <begin position="38"/>
        <end position="63"/>
    </location>
</feature>
<dbReference type="InterPro" id="IPR004837">
    <property type="entry name" value="NaCa_Exmemb"/>
</dbReference>
<feature type="transmembrane region" description="Helical" evidence="5">
    <location>
        <begin position="144"/>
        <end position="161"/>
    </location>
</feature>
<evidence type="ECO:0000256" key="3">
    <source>
        <dbReference type="ARBA" id="ARBA00022989"/>
    </source>
</evidence>
<feature type="transmembrane region" description="Helical" evidence="5">
    <location>
        <begin position="315"/>
        <end position="337"/>
    </location>
</feature>
<name>A0A098EB30_9ZZZZ</name>